<dbReference type="Proteomes" id="UP001211249">
    <property type="component" value="Unassembled WGS sequence"/>
</dbReference>
<gene>
    <name evidence="1" type="ORF">PN451_09830</name>
</gene>
<proteinExistence type="predicted"/>
<dbReference type="EMBL" id="JAQMUC010000058">
    <property type="protein sequence ID" value="MDB9536128.1"/>
    <property type="molecule type" value="Genomic_DNA"/>
</dbReference>
<protein>
    <recommendedName>
        <fullName evidence="3">DUF5666 domain-containing protein</fullName>
    </recommendedName>
</protein>
<organism evidence="1 2">
    <name type="scientific">Dolichospermum planctonicum CS-1226</name>
    <dbReference type="NCBI Taxonomy" id="3021751"/>
    <lineage>
        <taxon>Bacteria</taxon>
        <taxon>Bacillati</taxon>
        <taxon>Cyanobacteriota</taxon>
        <taxon>Cyanophyceae</taxon>
        <taxon>Nostocales</taxon>
        <taxon>Aphanizomenonaceae</taxon>
        <taxon>Dolichospermum</taxon>
        <taxon>Dolichospermum planctonicum</taxon>
    </lineage>
</organism>
<comment type="caution">
    <text evidence="1">The sequence shown here is derived from an EMBL/GenBank/DDBJ whole genome shotgun (WGS) entry which is preliminary data.</text>
</comment>
<dbReference type="RefSeq" id="WP_271795972.1">
    <property type="nucleotide sequence ID" value="NZ_JAQMUC010000058.1"/>
</dbReference>
<accession>A0ABT5AH98</accession>
<evidence type="ECO:0000313" key="1">
    <source>
        <dbReference type="EMBL" id="MDB9536128.1"/>
    </source>
</evidence>
<evidence type="ECO:0008006" key="3">
    <source>
        <dbReference type="Google" id="ProtNLM"/>
    </source>
</evidence>
<keyword evidence="2" id="KW-1185">Reference proteome</keyword>
<name>A0ABT5AH98_9CYAN</name>
<sequence>MNVTITGTIERRNIGLGVWAFVTEDGVTYQIPKSADKNLLKSGQKAKVTGQVRNDLMTTAMIGPVLEVHSFELFPS</sequence>
<reference evidence="1 2" key="1">
    <citation type="submission" date="2023-01" db="EMBL/GenBank/DDBJ databases">
        <title>Genomes from the Australian National Cyanobacteria Reference Collection.</title>
        <authorList>
            <person name="Willis A."/>
            <person name="Lee E.M.F."/>
        </authorList>
    </citation>
    <scope>NUCLEOTIDE SEQUENCE [LARGE SCALE GENOMIC DNA]</scope>
    <source>
        <strain evidence="1 2">CS-1226</strain>
    </source>
</reference>
<evidence type="ECO:0000313" key="2">
    <source>
        <dbReference type="Proteomes" id="UP001211249"/>
    </source>
</evidence>